<dbReference type="AlphaFoldDB" id="A0A418VAN1"/>
<dbReference type="RefSeq" id="WP_119765918.1">
    <property type="nucleotide sequence ID" value="NZ_QYUJ01000014.1"/>
</dbReference>
<feature type="transmembrane region" description="Helical" evidence="1">
    <location>
        <begin position="88"/>
        <end position="109"/>
    </location>
</feature>
<feature type="transmembrane region" description="Helical" evidence="1">
    <location>
        <begin position="46"/>
        <end position="67"/>
    </location>
</feature>
<keyword evidence="3" id="KW-1185">Reference proteome</keyword>
<feature type="transmembrane region" description="Helical" evidence="1">
    <location>
        <begin position="115"/>
        <end position="133"/>
    </location>
</feature>
<name>A0A418VAN1_9DEIO</name>
<organism evidence="2 3">
    <name type="scientific">Deinococcus cavernae</name>
    <dbReference type="NCBI Taxonomy" id="2320857"/>
    <lineage>
        <taxon>Bacteria</taxon>
        <taxon>Thermotogati</taxon>
        <taxon>Deinococcota</taxon>
        <taxon>Deinococci</taxon>
        <taxon>Deinococcales</taxon>
        <taxon>Deinococcaceae</taxon>
        <taxon>Deinococcus</taxon>
    </lineage>
</organism>
<evidence type="ECO:0000313" key="2">
    <source>
        <dbReference type="EMBL" id="RJF73184.1"/>
    </source>
</evidence>
<accession>A0A418VAN1</accession>
<reference evidence="2 3" key="1">
    <citation type="submission" date="2018-09" db="EMBL/GenBank/DDBJ databases">
        <authorList>
            <person name="Zhu H."/>
        </authorList>
    </citation>
    <scope>NUCLEOTIDE SEQUENCE [LARGE SCALE GENOMIC DNA]</scope>
    <source>
        <strain evidence="2 3">K2S05-167</strain>
    </source>
</reference>
<protein>
    <submittedName>
        <fullName evidence="2">Uncharacterized protein</fullName>
    </submittedName>
</protein>
<dbReference type="OrthoDB" id="71539at2"/>
<proteinExistence type="predicted"/>
<keyword evidence="1" id="KW-0812">Transmembrane</keyword>
<dbReference type="EMBL" id="QYUJ01000014">
    <property type="protein sequence ID" value="RJF73184.1"/>
    <property type="molecule type" value="Genomic_DNA"/>
</dbReference>
<sequence length="141" mass="15589">MPLGDPPNYSTPKTLGLALSSLAGAMAHFLLGALEFSLVGPFVGLWQMFLAGFLLVFGVLTSIRYLEALDAMRDPHPRTRLYGTPHEWHTYRVGVSLHSLGALLCLYWLVHSELVFLYALTLLLNGVGVFLAFRSRPTAEE</sequence>
<comment type="caution">
    <text evidence="2">The sequence shown here is derived from an EMBL/GenBank/DDBJ whole genome shotgun (WGS) entry which is preliminary data.</text>
</comment>
<evidence type="ECO:0000256" key="1">
    <source>
        <dbReference type="SAM" id="Phobius"/>
    </source>
</evidence>
<dbReference type="Proteomes" id="UP000286287">
    <property type="component" value="Unassembled WGS sequence"/>
</dbReference>
<evidence type="ECO:0000313" key="3">
    <source>
        <dbReference type="Proteomes" id="UP000286287"/>
    </source>
</evidence>
<gene>
    <name evidence="2" type="ORF">D3875_18150</name>
</gene>
<keyword evidence="1" id="KW-0472">Membrane</keyword>
<keyword evidence="1" id="KW-1133">Transmembrane helix</keyword>